<dbReference type="EMBL" id="MWML01000095">
    <property type="protein sequence ID" value="TCG06701.1"/>
    <property type="molecule type" value="Genomic_DNA"/>
</dbReference>
<keyword evidence="2" id="KW-1185">Reference proteome</keyword>
<dbReference type="AlphaFoldDB" id="A0A4R0XK73"/>
<protein>
    <submittedName>
        <fullName evidence="1">Uncharacterized protein</fullName>
    </submittedName>
</protein>
<dbReference type="Proteomes" id="UP000294200">
    <property type="component" value="Unassembled WGS sequence"/>
</dbReference>
<proteinExistence type="predicted"/>
<sequence length="150" mass="16240">MSRNLSATQKRVRKAVSPLLGKLMAAEAEPNPLLLKPYVALDALYRGRGSSGAVTMLGQHLIISEQLCLAGFERAQLGPVRQAHAALVRIDGHAKVGDTWIAEGQDYEALRNALQVYERQLRIAPPTEVRIAQTVMVTMLTGRDVAAAGI</sequence>
<evidence type="ECO:0000313" key="1">
    <source>
        <dbReference type="EMBL" id="TCG06701.1"/>
    </source>
</evidence>
<evidence type="ECO:0000313" key="2">
    <source>
        <dbReference type="Proteomes" id="UP000294200"/>
    </source>
</evidence>
<organism evidence="1 2">
    <name type="scientific">Paraburkholderia steynii</name>
    <dbReference type="NCBI Taxonomy" id="1245441"/>
    <lineage>
        <taxon>Bacteria</taxon>
        <taxon>Pseudomonadati</taxon>
        <taxon>Pseudomonadota</taxon>
        <taxon>Betaproteobacteria</taxon>
        <taxon>Burkholderiales</taxon>
        <taxon>Burkholderiaceae</taxon>
        <taxon>Paraburkholderia</taxon>
    </lineage>
</organism>
<accession>A0A4R0XK73</accession>
<gene>
    <name evidence="1" type="ORF">BZM27_24440</name>
</gene>
<name>A0A4R0XK73_9BURK</name>
<reference evidence="1 2" key="1">
    <citation type="submission" date="2017-02" db="EMBL/GenBank/DDBJ databases">
        <title>Paraburkholderia sophoroidis sp. nov. and Paraburkholderia steynii sp. nov. rhizobial symbionts of the fynbos legume Hypocalyptus sophoroides.</title>
        <authorList>
            <person name="Steenkamp E.T."/>
            <person name="Beukes C.W."/>
            <person name="Van Zyl E."/>
            <person name="Avontuur J."/>
            <person name="Chan W.Y."/>
            <person name="Hassen A."/>
            <person name="Palmer M."/>
            <person name="Mthombeni L."/>
            <person name="Phalane F."/>
            <person name="Sereme K."/>
            <person name="Venter S.N."/>
        </authorList>
    </citation>
    <scope>NUCLEOTIDE SEQUENCE [LARGE SCALE GENOMIC DNA]</scope>
    <source>
        <strain evidence="1 2">HC1.1ba</strain>
    </source>
</reference>
<comment type="caution">
    <text evidence="1">The sequence shown here is derived from an EMBL/GenBank/DDBJ whole genome shotgun (WGS) entry which is preliminary data.</text>
</comment>